<name>A0A9D4V243_ADICA</name>
<dbReference type="EMBL" id="JABFUD020000006">
    <property type="protein sequence ID" value="KAI5078329.1"/>
    <property type="molecule type" value="Genomic_DNA"/>
</dbReference>
<comment type="caution">
    <text evidence="1">The sequence shown here is derived from an EMBL/GenBank/DDBJ whole genome shotgun (WGS) entry which is preliminary data.</text>
</comment>
<dbReference type="Proteomes" id="UP000886520">
    <property type="component" value="Chromosome 6"/>
</dbReference>
<evidence type="ECO:0000313" key="1">
    <source>
        <dbReference type="EMBL" id="KAI5078329.1"/>
    </source>
</evidence>
<dbReference type="AlphaFoldDB" id="A0A9D4V243"/>
<gene>
    <name evidence="1" type="ORF">GOP47_0006000</name>
</gene>
<keyword evidence="2" id="KW-1185">Reference proteome</keyword>
<proteinExistence type="predicted"/>
<accession>A0A9D4V243</accession>
<reference evidence="1" key="1">
    <citation type="submission" date="2021-01" db="EMBL/GenBank/DDBJ databases">
        <title>Adiantum capillus-veneris genome.</title>
        <authorList>
            <person name="Fang Y."/>
            <person name="Liao Q."/>
        </authorList>
    </citation>
    <scope>NUCLEOTIDE SEQUENCE</scope>
    <source>
        <strain evidence="1">H3</strain>
        <tissue evidence="1">Leaf</tissue>
    </source>
</reference>
<sequence>MPQLLTLISSSTSFCQFIWYKSMLGRWYCHSCCFVFVLDAEDLKWHYMAPITVEEFQLFTSRGKDT</sequence>
<evidence type="ECO:0000313" key="2">
    <source>
        <dbReference type="Proteomes" id="UP000886520"/>
    </source>
</evidence>
<protein>
    <submittedName>
        <fullName evidence="1">Uncharacterized protein</fullName>
    </submittedName>
</protein>
<organism evidence="1 2">
    <name type="scientific">Adiantum capillus-veneris</name>
    <name type="common">Maidenhair fern</name>
    <dbReference type="NCBI Taxonomy" id="13818"/>
    <lineage>
        <taxon>Eukaryota</taxon>
        <taxon>Viridiplantae</taxon>
        <taxon>Streptophyta</taxon>
        <taxon>Embryophyta</taxon>
        <taxon>Tracheophyta</taxon>
        <taxon>Polypodiopsida</taxon>
        <taxon>Polypodiidae</taxon>
        <taxon>Polypodiales</taxon>
        <taxon>Pteridineae</taxon>
        <taxon>Pteridaceae</taxon>
        <taxon>Vittarioideae</taxon>
        <taxon>Adiantum</taxon>
    </lineage>
</organism>